<dbReference type="Pfam" id="PF07478">
    <property type="entry name" value="Dala_Dala_lig_C"/>
    <property type="match status" value="1"/>
</dbReference>
<dbReference type="OrthoDB" id="9813261at2"/>
<comment type="pathway">
    <text evidence="14">Cell wall biogenesis; peptidoglycan biosynthesis.</text>
</comment>
<dbReference type="GO" id="GO:0005524">
    <property type="term" value="F:ATP binding"/>
    <property type="evidence" value="ECO:0007669"/>
    <property type="project" value="UniProtKB-UniRule"/>
</dbReference>
<keyword evidence="11 14" id="KW-0573">Peptidoglycan synthesis</keyword>
<dbReference type="InterPro" id="IPR016185">
    <property type="entry name" value="PreATP-grasp_dom_sf"/>
</dbReference>
<comment type="similarity">
    <text evidence="4 14">Belongs to the D-alanine--D-alanine ligase family.</text>
</comment>
<dbReference type="InterPro" id="IPR005905">
    <property type="entry name" value="D_ala_D_ala"/>
</dbReference>
<comment type="catalytic activity">
    <reaction evidence="13 14">
        <text>2 D-alanine + ATP = D-alanyl-D-alanine + ADP + phosphate + H(+)</text>
        <dbReference type="Rhea" id="RHEA:11224"/>
        <dbReference type="ChEBI" id="CHEBI:15378"/>
        <dbReference type="ChEBI" id="CHEBI:30616"/>
        <dbReference type="ChEBI" id="CHEBI:43474"/>
        <dbReference type="ChEBI" id="CHEBI:57416"/>
        <dbReference type="ChEBI" id="CHEBI:57822"/>
        <dbReference type="ChEBI" id="CHEBI:456216"/>
        <dbReference type="EC" id="6.3.2.4"/>
    </reaction>
</comment>
<dbReference type="NCBIfam" id="TIGR01205">
    <property type="entry name" value="D_ala_D_alaTIGR"/>
    <property type="match status" value="1"/>
</dbReference>
<keyword evidence="16" id="KW-0460">Magnesium</keyword>
<dbReference type="PIRSF" id="PIRSF039102">
    <property type="entry name" value="Ddl/VanB"/>
    <property type="match status" value="1"/>
</dbReference>
<keyword evidence="12 14" id="KW-0961">Cell wall biogenesis/degradation</keyword>
<feature type="binding site" evidence="16">
    <location>
        <position position="272"/>
    </location>
    <ligand>
        <name>Mg(2+)</name>
        <dbReference type="ChEBI" id="CHEBI:18420"/>
        <label>2</label>
    </ligand>
</feature>
<gene>
    <name evidence="14" type="primary">ddl</name>
    <name evidence="19" type="ORF">GH266_06660</name>
</gene>
<dbReference type="PROSITE" id="PS00844">
    <property type="entry name" value="DALA_DALA_LIGASE_2"/>
    <property type="match status" value="1"/>
</dbReference>
<dbReference type="Proteomes" id="UP000435648">
    <property type="component" value="Chromosome"/>
</dbReference>
<dbReference type="InterPro" id="IPR011127">
    <property type="entry name" value="Dala_Dala_lig_N"/>
</dbReference>
<evidence type="ECO:0000256" key="1">
    <source>
        <dbReference type="ARBA" id="ARBA00001936"/>
    </source>
</evidence>
<dbReference type="UniPathway" id="UPA00219"/>
<keyword evidence="9 17" id="KW-0067">ATP-binding</keyword>
<evidence type="ECO:0000256" key="12">
    <source>
        <dbReference type="ARBA" id="ARBA00023316"/>
    </source>
</evidence>
<keyword evidence="10 14" id="KW-0133">Cell shape</keyword>
<comment type="cofactor">
    <cofactor evidence="16">
        <name>Mg(2+)</name>
        <dbReference type="ChEBI" id="CHEBI:18420"/>
    </cofactor>
    <cofactor evidence="16">
        <name>Mn(2+)</name>
        <dbReference type="ChEBI" id="CHEBI:29035"/>
    </cofactor>
    <text evidence="16">Binds 2 magnesium or manganese ions per subunit.</text>
</comment>
<dbReference type="EC" id="6.3.2.4" evidence="5 14"/>
<comment type="subcellular location">
    <subcellularLocation>
        <location evidence="3 14">Cytoplasm</location>
    </subcellularLocation>
</comment>
<keyword evidence="6 14" id="KW-0963">Cytoplasm</keyword>
<evidence type="ECO:0000256" key="7">
    <source>
        <dbReference type="ARBA" id="ARBA00022598"/>
    </source>
</evidence>
<dbReference type="HAMAP" id="MF_00047">
    <property type="entry name" value="Dala_Dala_lig"/>
    <property type="match status" value="1"/>
</dbReference>
<dbReference type="KEGG" id="siw:GH266_06660"/>
<organism evidence="19 20">
    <name type="scientific">Stappia indica</name>
    <dbReference type="NCBI Taxonomy" id="538381"/>
    <lineage>
        <taxon>Bacteria</taxon>
        <taxon>Pseudomonadati</taxon>
        <taxon>Pseudomonadota</taxon>
        <taxon>Alphaproteobacteria</taxon>
        <taxon>Hyphomicrobiales</taxon>
        <taxon>Stappiaceae</taxon>
        <taxon>Stappia</taxon>
    </lineage>
</organism>
<dbReference type="EMBL" id="CP046908">
    <property type="protein sequence ID" value="QGZ34220.1"/>
    <property type="molecule type" value="Genomic_DNA"/>
</dbReference>
<dbReference type="GO" id="GO:0009252">
    <property type="term" value="P:peptidoglycan biosynthetic process"/>
    <property type="evidence" value="ECO:0007669"/>
    <property type="project" value="UniProtKB-UniRule"/>
</dbReference>
<feature type="active site" evidence="15">
    <location>
        <position position="17"/>
    </location>
</feature>
<feature type="active site" evidence="15">
    <location>
        <position position="281"/>
    </location>
</feature>
<dbReference type="NCBIfam" id="NF002378">
    <property type="entry name" value="PRK01372.1"/>
    <property type="match status" value="1"/>
</dbReference>
<dbReference type="GO" id="GO:0008360">
    <property type="term" value="P:regulation of cell shape"/>
    <property type="evidence" value="ECO:0007669"/>
    <property type="project" value="UniProtKB-KW"/>
</dbReference>
<feature type="domain" description="ATP-grasp" evidence="18">
    <location>
        <begin position="103"/>
        <end position="303"/>
    </location>
</feature>
<evidence type="ECO:0000256" key="6">
    <source>
        <dbReference type="ARBA" id="ARBA00022490"/>
    </source>
</evidence>
<dbReference type="GO" id="GO:0008716">
    <property type="term" value="F:D-alanine-D-alanine ligase activity"/>
    <property type="evidence" value="ECO:0007669"/>
    <property type="project" value="UniProtKB-UniRule"/>
</dbReference>
<dbReference type="InterPro" id="IPR011761">
    <property type="entry name" value="ATP-grasp"/>
</dbReference>
<proteinExistence type="inferred from homology"/>
<evidence type="ECO:0000256" key="11">
    <source>
        <dbReference type="ARBA" id="ARBA00022984"/>
    </source>
</evidence>
<dbReference type="GO" id="GO:0071555">
    <property type="term" value="P:cell wall organization"/>
    <property type="evidence" value="ECO:0007669"/>
    <property type="project" value="UniProtKB-KW"/>
</dbReference>
<evidence type="ECO:0000256" key="17">
    <source>
        <dbReference type="PROSITE-ProRule" id="PRU00409"/>
    </source>
</evidence>
<evidence type="ECO:0000313" key="20">
    <source>
        <dbReference type="Proteomes" id="UP000435648"/>
    </source>
</evidence>
<dbReference type="PROSITE" id="PS00843">
    <property type="entry name" value="DALA_DALA_LIGASE_1"/>
    <property type="match status" value="1"/>
</dbReference>
<keyword evidence="16" id="KW-0464">Manganese</keyword>
<evidence type="ECO:0000256" key="9">
    <source>
        <dbReference type="ARBA" id="ARBA00022840"/>
    </source>
</evidence>
<dbReference type="Gene3D" id="3.40.50.20">
    <property type="match status" value="1"/>
</dbReference>
<evidence type="ECO:0000256" key="8">
    <source>
        <dbReference type="ARBA" id="ARBA00022741"/>
    </source>
</evidence>
<feature type="active site" evidence="15">
    <location>
        <position position="143"/>
    </location>
</feature>
<keyword evidence="16" id="KW-0479">Metal-binding</keyword>
<feature type="binding site" evidence="16">
    <location>
        <position position="253"/>
    </location>
    <ligand>
        <name>Mg(2+)</name>
        <dbReference type="ChEBI" id="CHEBI:18420"/>
        <label>1</label>
    </ligand>
</feature>
<keyword evidence="8 17" id="KW-0547">Nucleotide-binding</keyword>
<name>A0A857C5F7_9HYPH</name>
<comment type="function">
    <text evidence="2 14">Cell wall formation.</text>
</comment>
<dbReference type="GO" id="GO:0046872">
    <property type="term" value="F:metal ion binding"/>
    <property type="evidence" value="ECO:0007669"/>
    <property type="project" value="UniProtKB-KW"/>
</dbReference>
<dbReference type="SUPFAM" id="SSF52440">
    <property type="entry name" value="PreATP-grasp domain"/>
    <property type="match status" value="1"/>
</dbReference>
<evidence type="ECO:0000259" key="18">
    <source>
        <dbReference type="PROSITE" id="PS50975"/>
    </source>
</evidence>
<evidence type="ECO:0000256" key="14">
    <source>
        <dbReference type="HAMAP-Rule" id="MF_00047"/>
    </source>
</evidence>
<feature type="binding site" evidence="16">
    <location>
        <position position="270"/>
    </location>
    <ligand>
        <name>Mg(2+)</name>
        <dbReference type="ChEBI" id="CHEBI:18420"/>
        <label>2</label>
    </ligand>
</feature>
<accession>A0A857C5F7</accession>
<evidence type="ECO:0000313" key="19">
    <source>
        <dbReference type="EMBL" id="QGZ34220.1"/>
    </source>
</evidence>
<evidence type="ECO:0000256" key="10">
    <source>
        <dbReference type="ARBA" id="ARBA00022960"/>
    </source>
</evidence>
<dbReference type="InterPro" id="IPR000291">
    <property type="entry name" value="D-Ala_lig_Van_CS"/>
</dbReference>
<reference evidence="19 20" key="1">
    <citation type="submission" date="2019-12" db="EMBL/GenBank/DDBJ databases">
        <title>The genome of Stappia indica PHM037.</title>
        <authorList>
            <person name="Kacar D."/>
            <person name="Galan B."/>
            <person name="Canedo L."/>
            <person name="Rodriguez P."/>
            <person name="de la Calle F."/>
            <person name="Garcia J.L."/>
        </authorList>
    </citation>
    <scope>NUCLEOTIDE SEQUENCE [LARGE SCALE GENOMIC DNA]</scope>
    <source>
        <strain evidence="19 20">PHM037</strain>
    </source>
</reference>
<dbReference type="InterPro" id="IPR011095">
    <property type="entry name" value="Dala_Dala_lig_C"/>
</dbReference>
<dbReference type="Gene3D" id="3.30.1490.20">
    <property type="entry name" value="ATP-grasp fold, A domain"/>
    <property type="match status" value="1"/>
</dbReference>
<evidence type="ECO:0000256" key="2">
    <source>
        <dbReference type="ARBA" id="ARBA00003921"/>
    </source>
</evidence>
<sequence length="309" mass="33355">MAERKHVAVLMGGWSSERSVSLKSGEGCAAALERAGYRVTRIDVQRDIAAVLADLRPDVAFNALHGPFGEDGCIQGVLEILGIPYTHSGVAASALAMDKQKAKAVMKAVGIPVAEHKVVHRLEAAREHVMSPPYVAKPVREGSSYGVLIVKDNAPHPPQELYRDDWPYGDIVMIERYVPGRELTCAVMGNVALGVTEVMPLGHGFYDFDAKYAPGGSQHILPAEISPFVYQEVQKLSLRAHQALGCKGVTRADFRFDEQPGGGGELICLEVNTQPGMTETSLVPEIAAHAGHSYEELTSWLVEDASCGR</sequence>
<dbReference type="Gene3D" id="3.30.470.20">
    <property type="entry name" value="ATP-grasp fold, B domain"/>
    <property type="match status" value="1"/>
</dbReference>
<evidence type="ECO:0000256" key="4">
    <source>
        <dbReference type="ARBA" id="ARBA00010871"/>
    </source>
</evidence>
<dbReference type="InterPro" id="IPR013815">
    <property type="entry name" value="ATP_grasp_subdomain_1"/>
</dbReference>
<dbReference type="PANTHER" id="PTHR23132">
    <property type="entry name" value="D-ALANINE--D-ALANINE LIGASE"/>
    <property type="match status" value="1"/>
</dbReference>
<dbReference type="PANTHER" id="PTHR23132:SF23">
    <property type="entry name" value="D-ALANINE--D-ALANINE LIGASE B"/>
    <property type="match status" value="1"/>
</dbReference>
<evidence type="ECO:0000256" key="16">
    <source>
        <dbReference type="PIRSR" id="PIRSR039102-3"/>
    </source>
</evidence>
<evidence type="ECO:0000256" key="3">
    <source>
        <dbReference type="ARBA" id="ARBA00004496"/>
    </source>
</evidence>
<dbReference type="PROSITE" id="PS50975">
    <property type="entry name" value="ATP_GRASP"/>
    <property type="match status" value="1"/>
</dbReference>
<dbReference type="AlphaFoldDB" id="A0A857C5F7"/>
<protein>
    <recommendedName>
        <fullName evidence="5 14">D-alanine--D-alanine ligase</fullName>
        <ecNumber evidence="5 14">6.3.2.4</ecNumber>
    </recommendedName>
    <alternativeName>
        <fullName evidence="14">D-Ala-D-Ala ligase</fullName>
    </alternativeName>
    <alternativeName>
        <fullName evidence="14">D-alanylalanine synthetase</fullName>
    </alternativeName>
</protein>
<comment type="cofactor">
    <cofactor evidence="1">
        <name>Mn(2+)</name>
        <dbReference type="ChEBI" id="CHEBI:29035"/>
    </cofactor>
</comment>
<dbReference type="Pfam" id="PF01820">
    <property type="entry name" value="Dala_Dala_lig_N"/>
    <property type="match status" value="1"/>
</dbReference>
<evidence type="ECO:0000256" key="5">
    <source>
        <dbReference type="ARBA" id="ARBA00012216"/>
    </source>
</evidence>
<evidence type="ECO:0000256" key="13">
    <source>
        <dbReference type="ARBA" id="ARBA00047614"/>
    </source>
</evidence>
<evidence type="ECO:0000256" key="15">
    <source>
        <dbReference type="PIRSR" id="PIRSR039102-1"/>
    </source>
</evidence>
<dbReference type="RefSeq" id="WP_158193199.1">
    <property type="nucleotide sequence ID" value="NZ_CP046908.1"/>
</dbReference>
<keyword evidence="7 14" id="KW-0436">Ligase</keyword>
<dbReference type="GO" id="GO:0005737">
    <property type="term" value="C:cytoplasm"/>
    <property type="evidence" value="ECO:0007669"/>
    <property type="project" value="UniProtKB-SubCell"/>
</dbReference>
<dbReference type="SUPFAM" id="SSF56059">
    <property type="entry name" value="Glutathione synthetase ATP-binding domain-like"/>
    <property type="match status" value="1"/>
</dbReference>
<feature type="binding site" evidence="16">
    <location>
        <position position="270"/>
    </location>
    <ligand>
        <name>Mg(2+)</name>
        <dbReference type="ChEBI" id="CHEBI:18420"/>
        <label>1</label>
    </ligand>
</feature>